<proteinExistence type="predicted"/>
<evidence type="ECO:0000313" key="1">
    <source>
        <dbReference type="EMBL" id="GAA3623674.1"/>
    </source>
</evidence>
<reference evidence="2" key="1">
    <citation type="journal article" date="2019" name="Int. J. Syst. Evol. Microbiol.">
        <title>The Global Catalogue of Microorganisms (GCM) 10K type strain sequencing project: providing services to taxonomists for standard genome sequencing and annotation.</title>
        <authorList>
            <consortium name="The Broad Institute Genomics Platform"/>
            <consortium name="The Broad Institute Genome Sequencing Center for Infectious Disease"/>
            <person name="Wu L."/>
            <person name="Ma J."/>
        </authorList>
    </citation>
    <scope>NUCLEOTIDE SEQUENCE [LARGE SCALE GENOMIC DNA]</scope>
    <source>
        <strain evidence="2">JCM 16902</strain>
    </source>
</reference>
<evidence type="ECO:0000313" key="2">
    <source>
        <dbReference type="Proteomes" id="UP001501074"/>
    </source>
</evidence>
<protein>
    <recommendedName>
        <fullName evidence="3">PIN domain-containing protein</fullName>
    </recommendedName>
</protein>
<dbReference type="Proteomes" id="UP001501074">
    <property type="component" value="Unassembled WGS sequence"/>
</dbReference>
<dbReference type="RefSeq" id="WP_231481373.1">
    <property type="nucleotide sequence ID" value="NZ_BAAAZO010000009.1"/>
</dbReference>
<sequence>MTIRSTGEKGVVQLQVWFIDTSALMSAAVSLHLDREIQSAIGTDPCMLLDVVVDELRYRAATDGRRSLAEIALGSLARYGPPVKTLGLVAEADVRGIQALLSDPHPLRHPAEHYAESVAIEMMRAAHNRGSQHRFRFLSEDYDARVAANQVPSCEPLSTPRLLWARVRQGGLAAAQAVSITDELMRAGRCRDFTVAELSGSQRARLGRAGHP</sequence>
<accession>A0ABP7A2H5</accession>
<keyword evidence="2" id="KW-1185">Reference proteome</keyword>
<gene>
    <name evidence="1" type="ORF">GCM10022223_45850</name>
</gene>
<comment type="caution">
    <text evidence="1">The sequence shown here is derived from an EMBL/GenBank/DDBJ whole genome shotgun (WGS) entry which is preliminary data.</text>
</comment>
<name>A0ABP7A2H5_9ACTN</name>
<dbReference type="EMBL" id="BAAAZO010000009">
    <property type="protein sequence ID" value="GAA3623674.1"/>
    <property type="molecule type" value="Genomic_DNA"/>
</dbReference>
<organism evidence="1 2">
    <name type="scientific">Kineosporia mesophila</name>
    <dbReference type="NCBI Taxonomy" id="566012"/>
    <lineage>
        <taxon>Bacteria</taxon>
        <taxon>Bacillati</taxon>
        <taxon>Actinomycetota</taxon>
        <taxon>Actinomycetes</taxon>
        <taxon>Kineosporiales</taxon>
        <taxon>Kineosporiaceae</taxon>
        <taxon>Kineosporia</taxon>
    </lineage>
</organism>
<evidence type="ECO:0008006" key="3">
    <source>
        <dbReference type="Google" id="ProtNLM"/>
    </source>
</evidence>